<accession>A0ABU1K0Z7</accession>
<evidence type="ECO:0000259" key="1">
    <source>
        <dbReference type="Pfam" id="PF08241"/>
    </source>
</evidence>
<protein>
    <submittedName>
        <fullName evidence="2">SAM-dependent methyltransferase</fullName>
    </submittedName>
</protein>
<dbReference type="InterPro" id="IPR013216">
    <property type="entry name" value="Methyltransf_11"/>
</dbReference>
<keyword evidence="3" id="KW-1185">Reference proteome</keyword>
<dbReference type="InterPro" id="IPR050508">
    <property type="entry name" value="Methyltransf_Superfamily"/>
</dbReference>
<comment type="caution">
    <text evidence="2">The sequence shown here is derived from an EMBL/GenBank/DDBJ whole genome shotgun (WGS) entry which is preliminary data.</text>
</comment>
<dbReference type="InterPro" id="IPR029063">
    <property type="entry name" value="SAM-dependent_MTases_sf"/>
</dbReference>
<dbReference type="GO" id="GO:0008168">
    <property type="term" value="F:methyltransferase activity"/>
    <property type="evidence" value="ECO:0007669"/>
    <property type="project" value="UniProtKB-KW"/>
</dbReference>
<dbReference type="Pfam" id="PF08241">
    <property type="entry name" value="Methyltransf_11"/>
    <property type="match status" value="1"/>
</dbReference>
<proteinExistence type="predicted"/>
<name>A0ABU1K0Z7_9PROT</name>
<reference evidence="2 3" key="1">
    <citation type="submission" date="2023-07" db="EMBL/GenBank/DDBJ databases">
        <title>Sorghum-associated microbial communities from plants grown in Nebraska, USA.</title>
        <authorList>
            <person name="Schachtman D."/>
        </authorList>
    </citation>
    <scope>NUCLEOTIDE SEQUENCE [LARGE SCALE GENOMIC DNA]</scope>
    <source>
        <strain evidence="2 3">584</strain>
    </source>
</reference>
<evidence type="ECO:0000313" key="2">
    <source>
        <dbReference type="EMBL" id="MDR6294536.1"/>
    </source>
</evidence>
<dbReference type="Gene3D" id="3.40.50.150">
    <property type="entry name" value="Vaccinia Virus protein VP39"/>
    <property type="match status" value="1"/>
</dbReference>
<dbReference type="RefSeq" id="WP_309802106.1">
    <property type="nucleotide sequence ID" value="NZ_JAVDPW010000021.1"/>
</dbReference>
<keyword evidence="2" id="KW-0489">Methyltransferase</keyword>
<feature type="domain" description="Methyltransferase type 11" evidence="1">
    <location>
        <begin position="60"/>
        <end position="158"/>
    </location>
</feature>
<dbReference type="Proteomes" id="UP001262410">
    <property type="component" value="Unassembled WGS sequence"/>
</dbReference>
<dbReference type="EMBL" id="JAVDPW010000021">
    <property type="protein sequence ID" value="MDR6294536.1"/>
    <property type="molecule type" value="Genomic_DNA"/>
</dbReference>
<keyword evidence="2" id="KW-0808">Transferase</keyword>
<dbReference type="CDD" id="cd02440">
    <property type="entry name" value="AdoMet_MTases"/>
    <property type="match status" value="1"/>
</dbReference>
<dbReference type="PANTHER" id="PTHR42912">
    <property type="entry name" value="METHYLTRANSFERASE"/>
    <property type="match status" value="1"/>
</dbReference>
<evidence type="ECO:0000313" key="3">
    <source>
        <dbReference type="Proteomes" id="UP001262410"/>
    </source>
</evidence>
<dbReference type="GO" id="GO:0032259">
    <property type="term" value="P:methylation"/>
    <property type="evidence" value="ECO:0007669"/>
    <property type="project" value="UniProtKB-KW"/>
</dbReference>
<gene>
    <name evidence="2" type="ORF">E9232_007090</name>
</gene>
<organism evidence="2 3">
    <name type="scientific">Inquilinus ginsengisoli</name>
    <dbReference type="NCBI Taxonomy" id="363840"/>
    <lineage>
        <taxon>Bacteria</taxon>
        <taxon>Pseudomonadati</taxon>
        <taxon>Pseudomonadota</taxon>
        <taxon>Alphaproteobacteria</taxon>
        <taxon>Rhodospirillales</taxon>
        <taxon>Rhodospirillaceae</taxon>
        <taxon>Inquilinus</taxon>
    </lineage>
</organism>
<sequence>MSGNDQGGASSATTGMARQYGDSRKLAARARLHREYTVAEIPWFPWVARQLPLEAGDHVLDIGCGPGWFWASVADMLPDRLALTLADQSPGMVEEATGRCRPLPFGSVAGRQADAAALPFDDGSFDAVVAMHMLYHVADPAAGIAEMARVLKPGGVLAVTTNGAGNMRELYALTTVFGGAPSEPVAAIFGFDRAEPLMRSQFGNVTRALHPASLRITDPEDVFLALTSFPPGETAGEAQQRAFREAIDRAFEEAGGVLGVQTEMGLFLSRKRP</sequence>
<dbReference type="SUPFAM" id="SSF53335">
    <property type="entry name" value="S-adenosyl-L-methionine-dependent methyltransferases"/>
    <property type="match status" value="1"/>
</dbReference>